<dbReference type="GO" id="GO:0016491">
    <property type="term" value="F:oxidoreductase activity"/>
    <property type="evidence" value="ECO:0007669"/>
    <property type="project" value="UniProtKB-KW"/>
</dbReference>
<dbReference type="InterPro" id="IPR036291">
    <property type="entry name" value="NAD(P)-bd_dom_sf"/>
</dbReference>
<keyword evidence="2" id="KW-0560">Oxidoreductase</keyword>
<dbReference type="RefSeq" id="WP_066669291.1">
    <property type="nucleotide sequence ID" value="NZ_CP016171.1"/>
</dbReference>
<dbReference type="EMBL" id="CP016171">
    <property type="protein sequence ID" value="ANN71718.1"/>
    <property type="molecule type" value="Genomic_DNA"/>
</dbReference>
<comment type="similarity">
    <text evidence="1">Belongs to the short-chain dehydrogenases/reductases (SDR) family.</text>
</comment>
<dbReference type="PROSITE" id="PS00061">
    <property type="entry name" value="ADH_SHORT"/>
    <property type="match status" value="1"/>
</dbReference>
<dbReference type="PANTHER" id="PTHR24321">
    <property type="entry name" value="DEHYDROGENASES, SHORT CHAIN"/>
    <property type="match status" value="1"/>
</dbReference>
<name>A0A193FWI6_9BORD</name>
<dbReference type="PANTHER" id="PTHR24321:SF8">
    <property type="entry name" value="ESTRADIOL 17-BETA-DEHYDROGENASE 8-RELATED"/>
    <property type="match status" value="1"/>
</dbReference>
<dbReference type="Pfam" id="PF13561">
    <property type="entry name" value="adh_short_C2"/>
    <property type="match status" value="1"/>
</dbReference>
<dbReference type="PRINTS" id="PR00081">
    <property type="entry name" value="GDHRDH"/>
</dbReference>
<dbReference type="STRING" id="463025.BAU08_10580"/>
<dbReference type="InterPro" id="IPR020904">
    <property type="entry name" value="Sc_DH/Rdtase_CS"/>
</dbReference>
<sequence length="325" mass="33752">MMASDDEEAGTTPALDCDADIFGLRGRAVLVTGAASGLGAATARLFAEQGARVLLADIAPGLDMQARSLSEQGHDAVSLRLDVSSVAQWRAAADRVKSLYGKLDVLVNNAGIIARDGLATPLDTWNRVMAVNVTGAFLGIQAMSPLMPDGGTSAIVNVSSTAGLISHTDTSYTTSKWALRGLTKAASLELVPRGIRVNSVHPATIATALTDAAPPGHIEANRHAIPMGREATAREVAQVIVFLASRLSTFMTGTEVAVDGGLSSSGVAWMRRAFQQALAGPVPDVRRKFDERLSALDASDAGDRLRAVITGPATLNGRVKAGSTD</sequence>
<accession>A0A193FWI6</accession>
<evidence type="ECO:0000256" key="2">
    <source>
        <dbReference type="ARBA" id="ARBA00023002"/>
    </source>
</evidence>
<proteinExistence type="inferred from homology"/>
<evidence type="ECO:0000313" key="5">
    <source>
        <dbReference type="EMBL" id="ANN71718.1"/>
    </source>
</evidence>
<dbReference type="InterPro" id="IPR002347">
    <property type="entry name" value="SDR_fam"/>
</dbReference>
<organism evidence="5 6">
    <name type="scientific">Bordetella bronchialis</name>
    <dbReference type="NCBI Taxonomy" id="463025"/>
    <lineage>
        <taxon>Bacteria</taxon>
        <taxon>Pseudomonadati</taxon>
        <taxon>Pseudomonadota</taxon>
        <taxon>Betaproteobacteria</taxon>
        <taxon>Burkholderiales</taxon>
        <taxon>Alcaligenaceae</taxon>
        <taxon>Bordetella</taxon>
    </lineage>
</organism>
<dbReference type="Proteomes" id="UP000092213">
    <property type="component" value="Chromosome"/>
</dbReference>
<feature type="domain" description="Ketoreductase" evidence="4">
    <location>
        <begin position="27"/>
        <end position="218"/>
    </location>
</feature>
<dbReference type="Gene3D" id="3.40.50.720">
    <property type="entry name" value="NAD(P)-binding Rossmann-like Domain"/>
    <property type="match status" value="1"/>
</dbReference>
<dbReference type="AlphaFoldDB" id="A0A193FWI6"/>
<gene>
    <name evidence="5" type="ORF">BAU08_10580</name>
</gene>
<evidence type="ECO:0000313" key="6">
    <source>
        <dbReference type="Proteomes" id="UP000092213"/>
    </source>
</evidence>
<evidence type="ECO:0000256" key="1">
    <source>
        <dbReference type="ARBA" id="ARBA00006484"/>
    </source>
</evidence>
<protein>
    <recommendedName>
        <fullName evidence="4">Ketoreductase domain-containing protein</fullName>
    </recommendedName>
</protein>
<dbReference type="PRINTS" id="PR00080">
    <property type="entry name" value="SDRFAMILY"/>
</dbReference>
<reference evidence="5 6" key="1">
    <citation type="submission" date="2016-06" db="EMBL/GenBank/DDBJ databases">
        <title>Complete genome sequences of Bordetella bronchialis and Bordetella flabilis.</title>
        <authorList>
            <person name="LiPuma J.J."/>
            <person name="Spilker T."/>
        </authorList>
    </citation>
    <scope>NUCLEOTIDE SEQUENCE [LARGE SCALE GENOMIC DNA]</scope>
    <source>
        <strain evidence="5 6">AU17976</strain>
    </source>
</reference>
<evidence type="ECO:0000256" key="3">
    <source>
        <dbReference type="ARBA" id="ARBA00023027"/>
    </source>
</evidence>
<dbReference type="SUPFAM" id="SSF51735">
    <property type="entry name" value="NAD(P)-binding Rossmann-fold domains"/>
    <property type="match status" value="1"/>
</dbReference>
<keyword evidence="3" id="KW-0520">NAD</keyword>
<evidence type="ECO:0000259" key="4">
    <source>
        <dbReference type="SMART" id="SM00822"/>
    </source>
</evidence>
<dbReference type="InterPro" id="IPR057326">
    <property type="entry name" value="KR_dom"/>
</dbReference>
<dbReference type="FunFam" id="3.40.50.720:FF:000084">
    <property type="entry name" value="Short-chain dehydrogenase reductase"/>
    <property type="match status" value="1"/>
</dbReference>
<dbReference type="SMART" id="SM00822">
    <property type="entry name" value="PKS_KR"/>
    <property type="match status" value="1"/>
</dbReference>